<dbReference type="PANTHER" id="PTHR35015:SF3">
    <property type="entry name" value="DELTA AND OSM-11-LIKE"/>
    <property type="match status" value="1"/>
</dbReference>
<dbReference type="GO" id="GO:0045747">
    <property type="term" value="P:positive regulation of Notch signaling pathway"/>
    <property type="evidence" value="ECO:0007669"/>
    <property type="project" value="TreeGrafter"/>
</dbReference>
<dbReference type="GO" id="GO:0005112">
    <property type="term" value="F:Notch binding"/>
    <property type="evidence" value="ECO:0007669"/>
    <property type="project" value="TreeGrafter"/>
</dbReference>
<proteinExistence type="predicted"/>
<dbReference type="AlphaFoldDB" id="A0A7E4VLH8"/>
<dbReference type="WBParaSite" id="Pan_g22571.t1">
    <property type="protein sequence ID" value="Pan_g22571.t1"/>
    <property type="gene ID" value="Pan_g22571"/>
</dbReference>
<dbReference type="InterPro" id="IPR053124">
    <property type="entry name" value="Notch_signaling_modulators"/>
</dbReference>
<reference evidence="2" key="2">
    <citation type="submission" date="2020-10" db="UniProtKB">
        <authorList>
            <consortium name="WormBaseParasite"/>
        </authorList>
    </citation>
    <scope>IDENTIFICATION</scope>
</reference>
<dbReference type="GO" id="GO:0005615">
    <property type="term" value="C:extracellular space"/>
    <property type="evidence" value="ECO:0007669"/>
    <property type="project" value="TreeGrafter"/>
</dbReference>
<protein>
    <submittedName>
        <fullName evidence="2">CFEM domain-containing protein</fullName>
    </submittedName>
</protein>
<keyword evidence="1" id="KW-1185">Reference proteome</keyword>
<dbReference type="PANTHER" id="PTHR35015">
    <property type="entry name" value="PROTEIN CBR-OSM-7-RELATED"/>
    <property type="match status" value="1"/>
</dbReference>
<reference evidence="1" key="1">
    <citation type="journal article" date="2013" name="Genetics">
        <title>The draft genome and transcriptome of Panagrellus redivivus are shaped by the harsh demands of a free-living lifestyle.</title>
        <authorList>
            <person name="Srinivasan J."/>
            <person name="Dillman A.R."/>
            <person name="Macchietto M.G."/>
            <person name="Heikkinen L."/>
            <person name="Lakso M."/>
            <person name="Fracchia K.M."/>
            <person name="Antoshechkin I."/>
            <person name="Mortazavi A."/>
            <person name="Wong G."/>
            <person name="Sternberg P.W."/>
        </authorList>
    </citation>
    <scope>NUCLEOTIDE SEQUENCE [LARGE SCALE GENOMIC DNA]</scope>
    <source>
        <strain evidence="1">MT8872</strain>
    </source>
</reference>
<accession>A0A7E4VLH8</accession>
<sequence length="129" mass="14947">MLTDNPILKPLRVPLVAEQVLLLHYPKAVVKKKKKLRPCTADCDQRIWKHCTKDCKCDHDYPAVQRFCNPPPMPLFLETCRLWYNQCPRYEQYHYASQFVYSKAEKGKVLPGSTINAAEAKALQNARGR</sequence>
<evidence type="ECO:0000313" key="1">
    <source>
        <dbReference type="Proteomes" id="UP000492821"/>
    </source>
</evidence>
<name>A0A7E4VLH8_PANRE</name>
<organism evidence="1 2">
    <name type="scientific">Panagrellus redivivus</name>
    <name type="common">Microworm</name>
    <dbReference type="NCBI Taxonomy" id="6233"/>
    <lineage>
        <taxon>Eukaryota</taxon>
        <taxon>Metazoa</taxon>
        <taxon>Ecdysozoa</taxon>
        <taxon>Nematoda</taxon>
        <taxon>Chromadorea</taxon>
        <taxon>Rhabditida</taxon>
        <taxon>Tylenchina</taxon>
        <taxon>Panagrolaimomorpha</taxon>
        <taxon>Panagrolaimoidea</taxon>
        <taxon>Panagrolaimidae</taxon>
        <taxon>Panagrellus</taxon>
    </lineage>
</organism>
<evidence type="ECO:0000313" key="2">
    <source>
        <dbReference type="WBParaSite" id="Pan_g22571.t1"/>
    </source>
</evidence>
<dbReference type="Proteomes" id="UP000492821">
    <property type="component" value="Unassembled WGS sequence"/>
</dbReference>